<evidence type="ECO:0000313" key="2">
    <source>
        <dbReference type="Proteomes" id="UP000735302"/>
    </source>
</evidence>
<dbReference type="AlphaFoldDB" id="A0AAV3XYX5"/>
<proteinExistence type="predicted"/>
<dbReference type="Proteomes" id="UP000735302">
    <property type="component" value="Unassembled WGS sequence"/>
</dbReference>
<dbReference type="EMBL" id="BLXT01000331">
    <property type="protein sequence ID" value="GFN76035.1"/>
    <property type="molecule type" value="Genomic_DNA"/>
</dbReference>
<comment type="caution">
    <text evidence="1">The sequence shown here is derived from an EMBL/GenBank/DDBJ whole genome shotgun (WGS) entry which is preliminary data.</text>
</comment>
<accession>A0AAV3XYX5</accession>
<sequence length="212" mass="22244">MVIATVVMIEVILMVAVYSCGWVGGGGDKVHNSDSNGSVAGGVDGCGSGDSGGGNNNNRNGNGDVNYNGSGLVWWVGGWMDDGGDSGNGSVMSVCAESQPHVGPGFGGTARSNLLQYLCSARGSSLASYLFNTPDCGHDDRVQVNLHAALTSCYEVFTHDMSNNCSHVETLRQCLVNSAPETACHNQMVTFIEEVWSHATGKRYERLGCPTQ</sequence>
<protein>
    <submittedName>
        <fullName evidence="1">Uncharacterized protein</fullName>
    </submittedName>
</protein>
<reference evidence="1 2" key="1">
    <citation type="journal article" date="2021" name="Elife">
        <title>Chloroplast acquisition without the gene transfer in kleptoplastic sea slugs, Plakobranchus ocellatus.</title>
        <authorList>
            <person name="Maeda T."/>
            <person name="Takahashi S."/>
            <person name="Yoshida T."/>
            <person name="Shimamura S."/>
            <person name="Takaki Y."/>
            <person name="Nagai Y."/>
            <person name="Toyoda A."/>
            <person name="Suzuki Y."/>
            <person name="Arimoto A."/>
            <person name="Ishii H."/>
            <person name="Satoh N."/>
            <person name="Nishiyama T."/>
            <person name="Hasebe M."/>
            <person name="Maruyama T."/>
            <person name="Minagawa J."/>
            <person name="Obokata J."/>
            <person name="Shigenobu S."/>
        </authorList>
    </citation>
    <scope>NUCLEOTIDE SEQUENCE [LARGE SCALE GENOMIC DNA]</scope>
</reference>
<gene>
    <name evidence="1" type="ORF">PoB_000254100</name>
</gene>
<name>A0AAV3XYX5_9GAST</name>
<organism evidence="1 2">
    <name type="scientific">Plakobranchus ocellatus</name>
    <dbReference type="NCBI Taxonomy" id="259542"/>
    <lineage>
        <taxon>Eukaryota</taxon>
        <taxon>Metazoa</taxon>
        <taxon>Spiralia</taxon>
        <taxon>Lophotrochozoa</taxon>
        <taxon>Mollusca</taxon>
        <taxon>Gastropoda</taxon>
        <taxon>Heterobranchia</taxon>
        <taxon>Euthyneura</taxon>
        <taxon>Panpulmonata</taxon>
        <taxon>Sacoglossa</taxon>
        <taxon>Placobranchoidea</taxon>
        <taxon>Plakobranchidae</taxon>
        <taxon>Plakobranchus</taxon>
    </lineage>
</organism>
<keyword evidence="2" id="KW-1185">Reference proteome</keyword>
<evidence type="ECO:0000313" key="1">
    <source>
        <dbReference type="EMBL" id="GFN76035.1"/>
    </source>
</evidence>